<keyword evidence="1" id="KW-0175">Coiled coil</keyword>
<feature type="transmembrane region" description="Helical" evidence="2">
    <location>
        <begin position="314"/>
        <end position="331"/>
    </location>
</feature>
<organism evidence="3 4">
    <name type="scientific">Strigomonas culicis</name>
    <dbReference type="NCBI Taxonomy" id="28005"/>
    <lineage>
        <taxon>Eukaryota</taxon>
        <taxon>Discoba</taxon>
        <taxon>Euglenozoa</taxon>
        <taxon>Kinetoplastea</taxon>
        <taxon>Metakinetoplastina</taxon>
        <taxon>Trypanosomatida</taxon>
        <taxon>Trypanosomatidae</taxon>
        <taxon>Strigomonadinae</taxon>
        <taxon>Strigomonas</taxon>
    </lineage>
</organism>
<evidence type="ECO:0000313" key="3">
    <source>
        <dbReference type="EMBL" id="EPY23096.1"/>
    </source>
</evidence>
<keyword evidence="2" id="KW-1133">Transmembrane helix</keyword>
<protein>
    <submittedName>
        <fullName evidence="3">Uncharacterized protein</fullName>
    </submittedName>
</protein>
<evidence type="ECO:0000256" key="1">
    <source>
        <dbReference type="SAM" id="Coils"/>
    </source>
</evidence>
<reference evidence="3 4" key="1">
    <citation type="journal article" date="2013" name="PLoS ONE">
        <title>Predicting the Proteins of Angomonas deanei, Strigomonas culicis and Their Respective Endosymbionts Reveals New Aspects of the Trypanosomatidae Family.</title>
        <authorList>
            <person name="Motta M.C."/>
            <person name="Martins A.C."/>
            <person name="de Souza S.S."/>
            <person name="Catta-Preta C.M."/>
            <person name="Silva R."/>
            <person name="Klein C.C."/>
            <person name="de Almeida L.G."/>
            <person name="de Lima Cunha O."/>
            <person name="Ciapina L.P."/>
            <person name="Brocchi M."/>
            <person name="Colabardini A.C."/>
            <person name="de Araujo Lima B."/>
            <person name="Machado C.R."/>
            <person name="de Almeida Soares C.M."/>
            <person name="Probst C.M."/>
            <person name="de Menezes C.B."/>
            <person name="Thompson C.E."/>
            <person name="Bartholomeu D.C."/>
            <person name="Gradia D.F."/>
            <person name="Pavoni D.P."/>
            <person name="Grisard E.C."/>
            <person name="Fantinatti-Garboggini F."/>
            <person name="Marchini F.K."/>
            <person name="Rodrigues-Luiz G.F."/>
            <person name="Wagner G."/>
            <person name="Goldman G.H."/>
            <person name="Fietto J.L."/>
            <person name="Elias M.C."/>
            <person name="Goldman M.H."/>
            <person name="Sagot M.F."/>
            <person name="Pereira M."/>
            <person name="Stoco P.H."/>
            <person name="de Mendonca-Neto R.P."/>
            <person name="Teixeira S.M."/>
            <person name="Maciel T.E."/>
            <person name="de Oliveira Mendes T.A."/>
            <person name="Urmenyi T.P."/>
            <person name="de Souza W."/>
            <person name="Schenkman S."/>
            <person name="de Vasconcelos A.T."/>
        </authorList>
    </citation>
    <scope>NUCLEOTIDE SEQUENCE [LARGE SCALE GENOMIC DNA]</scope>
</reference>
<feature type="coiled-coil region" evidence="1">
    <location>
        <begin position="111"/>
        <end position="138"/>
    </location>
</feature>
<sequence>MFNHTGLALGLFRRSSKDVGYMLESHFWGLTRYRIGPRFLGLDYAGNIILYPSYRKQTVGGWTAVTLGPGDAGGGSPFLTSDITSVNVLEDGYPMHYKASKRLQQFVSEERARWQKKVEAERAQKQKAKEAAAAAAAAGGEAAAPAATPQDNYDSDLQFRDLLAIKFAHPRFSGRHLRLSPLATFVYKCLYFYLWAVLVSLIVQGYLWFRNWVNPPARAGLRNIEEEVLHIPRLLFAAVVYGVARLVQMAQPVIDPIVAELTKLFPQANFDKYTSENLADRAKHLADDAHPSAEKRKEEIRVSQQKNEAERKTWWTRALIALLAVFSILCIL</sequence>
<evidence type="ECO:0000313" key="4">
    <source>
        <dbReference type="Proteomes" id="UP000015354"/>
    </source>
</evidence>
<comment type="caution">
    <text evidence="3">The sequence shown here is derived from an EMBL/GenBank/DDBJ whole genome shotgun (WGS) entry which is preliminary data.</text>
</comment>
<dbReference type="AlphaFoldDB" id="S9V820"/>
<accession>S9V820</accession>
<dbReference type="OrthoDB" id="248646at2759"/>
<name>S9V820_9TRYP</name>
<dbReference type="Proteomes" id="UP000015354">
    <property type="component" value="Unassembled WGS sequence"/>
</dbReference>
<gene>
    <name evidence="3" type="ORF">STCU_07872</name>
</gene>
<dbReference type="EMBL" id="ATMH01007872">
    <property type="protein sequence ID" value="EPY23096.1"/>
    <property type="molecule type" value="Genomic_DNA"/>
</dbReference>
<keyword evidence="2" id="KW-0472">Membrane</keyword>
<evidence type="ECO:0000256" key="2">
    <source>
        <dbReference type="SAM" id="Phobius"/>
    </source>
</evidence>
<keyword evidence="4" id="KW-1185">Reference proteome</keyword>
<proteinExistence type="predicted"/>
<keyword evidence="2" id="KW-0812">Transmembrane</keyword>
<feature type="transmembrane region" description="Helical" evidence="2">
    <location>
        <begin position="185"/>
        <end position="209"/>
    </location>
</feature>